<dbReference type="KEGG" id="samy:DB32_008702"/>
<feature type="transmembrane region" description="Helical" evidence="1">
    <location>
        <begin position="41"/>
        <end position="61"/>
    </location>
</feature>
<evidence type="ECO:0000259" key="2">
    <source>
        <dbReference type="Pfam" id="PF14219"/>
    </source>
</evidence>
<evidence type="ECO:0000313" key="3">
    <source>
        <dbReference type="EMBL" id="AKF11553.1"/>
    </source>
</evidence>
<keyword evidence="1" id="KW-0472">Membrane</keyword>
<accession>A0A0F6YMX0</accession>
<sequence length="226" mass="24500">MSTIFDAPPADDGGGRAEVPEGFLDTTPRARVAQVALGMNVAWFALYLVVLAAQDLVLPSVDDLAVWDARDRFWDVAEPIEIVLRLCTAVVFLVWLHRASKNAHVLSETKLQFTPGAAVGVWFAPCVNAWVPYQVVREIDRASAPEPSAVDTGLVAGWWACWIGSLIITRFVLAQGESVETTLVAGSFLAHLTAAVLAILVVERIRKNQLARATRDDIHGIAATFA</sequence>
<gene>
    <name evidence="3" type="ORF">DB32_008702</name>
</gene>
<keyword evidence="1" id="KW-1133">Transmembrane helix</keyword>
<name>A0A0F6YMX0_9BACT</name>
<dbReference type="Proteomes" id="UP000034883">
    <property type="component" value="Chromosome"/>
</dbReference>
<dbReference type="RefSeq" id="WP_053238407.1">
    <property type="nucleotide sequence ID" value="NZ_CP011125.1"/>
</dbReference>
<keyword evidence="1" id="KW-0812">Transmembrane</keyword>
<evidence type="ECO:0000313" key="4">
    <source>
        <dbReference type="Proteomes" id="UP000034883"/>
    </source>
</evidence>
<dbReference type="Pfam" id="PF14219">
    <property type="entry name" value="DUF4328"/>
    <property type="match status" value="1"/>
</dbReference>
<evidence type="ECO:0000256" key="1">
    <source>
        <dbReference type="SAM" id="Phobius"/>
    </source>
</evidence>
<dbReference type="EMBL" id="CP011125">
    <property type="protein sequence ID" value="AKF11553.1"/>
    <property type="molecule type" value="Genomic_DNA"/>
</dbReference>
<feature type="transmembrane region" description="Helical" evidence="1">
    <location>
        <begin position="152"/>
        <end position="172"/>
    </location>
</feature>
<dbReference type="OrthoDB" id="5382537at2"/>
<keyword evidence="4" id="KW-1185">Reference proteome</keyword>
<feature type="transmembrane region" description="Helical" evidence="1">
    <location>
        <begin position="184"/>
        <end position="202"/>
    </location>
</feature>
<proteinExistence type="predicted"/>
<protein>
    <recommendedName>
        <fullName evidence="2">DUF4328 domain-containing protein</fullName>
    </recommendedName>
</protein>
<dbReference type="InterPro" id="IPR025565">
    <property type="entry name" value="DUF4328"/>
</dbReference>
<dbReference type="AlphaFoldDB" id="A0A0F6YMX0"/>
<feature type="transmembrane region" description="Helical" evidence="1">
    <location>
        <begin position="111"/>
        <end position="131"/>
    </location>
</feature>
<reference evidence="3 4" key="1">
    <citation type="submission" date="2015-03" db="EMBL/GenBank/DDBJ databases">
        <title>Genome assembly of Sandaracinus amylolyticus DSM 53668.</title>
        <authorList>
            <person name="Sharma G."/>
            <person name="Subramanian S."/>
        </authorList>
    </citation>
    <scope>NUCLEOTIDE SEQUENCE [LARGE SCALE GENOMIC DNA]</scope>
    <source>
        <strain evidence="3 4">DSM 53668</strain>
    </source>
</reference>
<dbReference type="STRING" id="927083.DB32_008702"/>
<organism evidence="3 4">
    <name type="scientific">Sandaracinus amylolyticus</name>
    <dbReference type="NCBI Taxonomy" id="927083"/>
    <lineage>
        <taxon>Bacteria</taxon>
        <taxon>Pseudomonadati</taxon>
        <taxon>Myxococcota</taxon>
        <taxon>Polyangia</taxon>
        <taxon>Polyangiales</taxon>
        <taxon>Sandaracinaceae</taxon>
        <taxon>Sandaracinus</taxon>
    </lineage>
</organism>
<feature type="domain" description="DUF4328" evidence="2">
    <location>
        <begin position="63"/>
        <end position="206"/>
    </location>
</feature>